<dbReference type="Pfam" id="PF14667">
    <property type="entry name" value="Polysacc_synt_C"/>
    <property type="match status" value="1"/>
</dbReference>
<organism evidence="3">
    <name type="scientific">marine sediment metagenome</name>
    <dbReference type="NCBI Taxonomy" id="412755"/>
    <lineage>
        <taxon>unclassified sequences</taxon>
        <taxon>metagenomes</taxon>
        <taxon>ecological metagenomes</taxon>
    </lineage>
</organism>
<protein>
    <submittedName>
        <fullName evidence="3">Uncharacterized protein</fullName>
    </submittedName>
</protein>
<dbReference type="InterPro" id="IPR011051">
    <property type="entry name" value="RmlC_Cupin_sf"/>
</dbReference>
<comment type="caution">
    <text evidence="3">The sequence shown here is derived from an EMBL/GenBank/DDBJ whole genome shotgun (WGS) entry which is preliminary data.</text>
</comment>
<evidence type="ECO:0000259" key="2">
    <source>
        <dbReference type="Pfam" id="PF14667"/>
    </source>
</evidence>
<dbReference type="InterPro" id="IPR001509">
    <property type="entry name" value="Epimerase_deHydtase"/>
</dbReference>
<dbReference type="PANTHER" id="PTHR43245:SF55">
    <property type="entry name" value="NAD(P)-BINDING DOMAIN-CONTAINING PROTEIN"/>
    <property type="match status" value="1"/>
</dbReference>
<sequence>MNVLVTGAEGFIGKNLCLRLSEEASVSVIPFTRSNSRDDLTGLVADADAVVHLAGENRPQDPAAFEQVNVGLTHALCDAISAAGKSIPMILASSAQAELDNPYGKSKLAAEQAVQALARDGGNPVAVYRLPGVFGKWCRPNYNSVVATFCHNLANDLPIQISDPAHEIKLVYIDDVVNAFIDWLRAPGTGYQLQAVAPVYEVSLGALAEQTKAFGNCRTSLVSERVGTGFVRALYATYVSYLPTDRFVYDLPVHGDERGVFVEMLKTPDAGQFSFFTAHPGITRGGHYHHSKTEKFLVIKGQARFGFRHMYTDETFYLDTDGDKPQIVETVPGWTHDITNIGSTEMIVMLWANEIFDRDRPDTITSKVAHEKT</sequence>
<dbReference type="InterPro" id="IPR050177">
    <property type="entry name" value="Lipid_A_modif_metabolic_enz"/>
</dbReference>
<dbReference type="InterPro" id="IPR014710">
    <property type="entry name" value="RmlC-like_jellyroll"/>
</dbReference>
<dbReference type="SUPFAM" id="SSF51735">
    <property type="entry name" value="NAD(P)-binding Rossmann-fold domains"/>
    <property type="match status" value="1"/>
</dbReference>
<dbReference type="InterPro" id="IPR036291">
    <property type="entry name" value="NAD(P)-bd_dom_sf"/>
</dbReference>
<evidence type="ECO:0000259" key="1">
    <source>
        <dbReference type="Pfam" id="PF01370"/>
    </source>
</evidence>
<dbReference type="SUPFAM" id="SSF51182">
    <property type="entry name" value="RmlC-like cupins"/>
    <property type="match status" value="1"/>
</dbReference>
<dbReference type="InterPro" id="IPR029303">
    <property type="entry name" value="CapF_C"/>
</dbReference>
<reference evidence="3" key="1">
    <citation type="journal article" date="2015" name="Nature">
        <title>Complex archaea that bridge the gap between prokaryotes and eukaryotes.</title>
        <authorList>
            <person name="Spang A."/>
            <person name="Saw J.H."/>
            <person name="Jorgensen S.L."/>
            <person name="Zaremba-Niedzwiedzka K."/>
            <person name="Martijn J."/>
            <person name="Lind A.E."/>
            <person name="van Eijk R."/>
            <person name="Schleper C."/>
            <person name="Guy L."/>
            <person name="Ettema T.J."/>
        </authorList>
    </citation>
    <scope>NUCLEOTIDE SEQUENCE</scope>
</reference>
<accession>A0A0F9Z3Z3</accession>
<dbReference type="EMBL" id="LAZR01000002">
    <property type="protein sequence ID" value="KKO11869.1"/>
    <property type="molecule type" value="Genomic_DNA"/>
</dbReference>
<evidence type="ECO:0000313" key="3">
    <source>
        <dbReference type="EMBL" id="KKO11869.1"/>
    </source>
</evidence>
<feature type="domain" description="Capsular polysaccharide assembling protein CapF C-terminal" evidence="2">
    <location>
        <begin position="254"/>
        <end position="364"/>
    </location>
</feature>
<gene>
    <name evidence="3" type="ORF">LCGC14_0013730</name>
</gene>
<dbReference type="CDD" id="cd07007">
    <property type="entry name" value="cupin_CapF-like_C"/>
    <property type="match status" value="1"/>
</dbReference>
<proteinExistence type="predicted"/>
<dbReference type="Pfam" id="PF01370">
    <property type="entry name" value="Epimerase"/>
    <property type="match status" value="1"/>
</dbReference>
<dbReference type="AlphaFoldDB" id="A0A0F9Z3Z3"/>
<dbReference type="PANTHER" id="PTHR43245">
    <property type="entry name" value="BIFUNCTIONAL POLYMYXIN RESISTANCE PROTEIN ARNA"/>
    <property type="match status" value="1"/>
</dbReference>
<dbReference type="Gene3D" id="2.60.120.10">
    <property type="entry name" value="Jelly Rolls"/>
    <property type="match status" value="1"/>
</dbReference>
<name>A0A0F9Z3Z3_9ZZZZ</name>
<dbReference type="Gene3D" id="3.40.50.720">
    <property type="entry name" value="NAD(P)-binding Rossmann-like Domain"/>
    <property type="match status" value="1"/>
</dbReference>
<dbReference type="NCBIfam" id="NF047837">
    <property type="entry name" value="UDPAcbARedWbcJ"/>
    <property type="match status" value="1"/>
</dbReference>
<feature type="domain" description="NAD-dependent epimerase/dehydratase" evidence="1">
    <location>
        <begin position="3"/>
        <end position="187"/>
    </location>
</feature>